<sequence>MGDLGDHDFAGRRYQMEEKPHRRILFIDAYDSFTCNITALLRNTLGVEVDVVHMDLKSFGTDQEPWSMQEFRERLRTYDAVVCGPGPGSPLNPKDVGVFRQVWDAADAETVPALGICLGFQSLVARFGGRIRKLKRGLHGMVREIEHTADGRDIFKGVQPFKATLYHSLCADIGQDHVPEELWQSGAKWEVTPDAPELLPLAWATEDREDGSERILMAVKHAQRPFWGVQYHPESVCTEPAAHAILVNWFDFVVAWNQSHRKGFDADRTPFPRYAELGHRSDDIYSQLLAVFMGRGMALKRNHYSYSQVQIPDGIDTADVAEILQQGGRETVILDSSSAGKRDPLATTSIIALDVDAAPKFEYRAKESQVHIRQGGSVHRIAAPSDARESRRFIWEALAAYQQLQYGSSTIDAPAACKFRGGFMGYLTYEMGYNALDAEEVPVRQPSSRPDLCLAWVQNSLVISHGTRTLYLQTLNTADEGPKWLEKTMHKIQNSPIWTRQSQHTAASSIANGLVAENVRVRVTKPDAEQYEEKVRRCQDAIAEGESYELCLTARTTMERPKCTSVPRYQRQAAGATMEEMMPSSPWDIYKTLRTRQPAPFGSFIRLGSASLLSSSPERFLSVNGQGLCEMRPMKGTVRKSKEVSTLAQAELLLHIPKEEAENLMIVDLVRHDLHSVCGHNGVTVPELLKVEEYESVFTMITVVNGQHPARDARELKACPFEILDAVFPPGSMTGAPKKRSCEILRSLEGSERMLYSGVVGYIDVMGQADWSVTIRSMFRYDDDAEGHEEGGASTEKWFIGAGGAVTILSTPEGEREEMMTKLAGPLGVFCDAA</sequence>
<dbReference type="GO" id="GO:0000162">
    <property type="term" value="P:L-tryptophan biosynthetic process"/>
    <property type="evidence" value="ECO:0007669"/>
    <property type="project" value="TreeGrafter"/>
</dbReference>
<dbReference type="SUPFAM" id="SSF56322">
    <property type="entry name" value="ADC synthase"/>
    <property type="match status" value="1"/>
</dbReference>
<dbReference type="InterPro" id="IPR010117">
    <property type="entry name" value="PabB_fungal"/>
</dbReference>
<dbReference type="PANTHER" id="PTHR11236">
    <property type="entry name" value="AMINOBENZOATE/ANTHRANILATE SYNTHASE"/>
    <property type="match status" value="1"/>
</dbReference>
<dbReference type="UniPathway" id="UPA00077">
    <property type="reaction ID" value="UER00149"/>
</dbReference>
<keyword evidence="7" id="KW-0315">Glutamine amidotransferase</keyword>
<dbReference type="AlphaFoldDB" id="A0A8K0SR99"/>
<comment type="pathway">
    <text evidence="2">Cofactor biosynthesis; tetrahydrofolate biosynthesis; 4-aminobenzoate from chorismate: step 1/2.</text>
</comment>
<dbReference type="EMBL" id="JAGPNK010000007">
    <property type="protein sequence ID" value="KAH7318317.1"/>
    <property type="molecule type" value="Genomic_DNA"/>
</dbReference>
<dbReference type="InterPro" id="IPR006221">
    <property type="entry name" value="TrpG/PapA_dom"/>
</dbReference>
<comment type="caution">
    <text evidence="13">The sequence shown here is derived from an EMBL/GenBank/DDBJ whole genome shotgun (WGS) entry which is preliminary data.</text>
</comment>
<evidence type="ECO:0000313" key="13">
    <source>
        <dbReference type="EMBL" id="KAH7318317.1"/>
    </source>
</evidence>
<dbReference type="OrthoDB" id="64220at2759"/>
<dbReference type="PRINTS" id="PR00095">
    <property type="entry name" value="ANTSNTHASEI"/>
</dbReference>
<keyword evidence="14" id="KW-1185">Reference proteome</keyword>
<dbReference type="SUPFAM" id="SSF52317">
    <property type="entry name" value="Class I glutamine amidotransferase-like"/>
    <property type="match status" value="1"/>
</dbReference>
<feature type="domain" description="Anthranilate synthase component I N-terminal" evidence="12">
    <location>
        <begin position="319"/>
        <end position="472"/>
    </location>
</feature>
<dbReference type="NCBIfam" id="TIGR01823">
    <property type="entry name" value="PabB-fungal"/>
    <property type="match status" value="1"/>
</dbReference>
<dbReference type="EC" id="2.6.1.85" evidence="4"/>
<evidence type="ECO:0000259" key="10">
    <source>
        <dbReference type="Pfam" id="PF00117"/>
    </source>
</evidence>
<name>A0A8K0SR99_9HYPO</name>
<dbReference type="InterPro" id="IPR017926">
    <property type="entry name" value="GATASE"/>
</dbReference>
<keyword evidence="5" id="KW-0808">Transferase</keyword>
<evidence type="ECO:0000256" key="4">
    <source>
        <dbReference type="ARBA" id="ARBA00013139"/>
    </source>
</evidence>
<evidence type="ECO:0000256" key="3">
    <source>
        <dbReference type="ARBA" id="ARBA00005970"/>
    </source>
</evidence>
<feature type="domain" description="Chorismate-utilising enzyme C-terminal" evidence="11">
    <location>
        <begin position="528"/>
        <end position="822"/>
    </location>
</feature>
<dbReference type="GO" id="GO:0046820">
    <property type="term" value="F:4-amino-4-deoxychorismate synthase activity"/>
    <property type="evidence" value="ECO:0007669"/>
    <property type="project" value="UniProtKB-EC"/>
</dbReference>
<dbReference type="Pfam" id="PF04715">
    <property type="entry name" value="Anth_synt_I_N"/>
    <property type="match status" value="1"/>
</dbReference>
<comment type="catalytic activity">
    <reaction evidence="1">
        <text>chorismate + L-glutamine = 4-amino-4-deoxychorismate + L-glutamate</text>
        <dbReference type="Rhea" id="RHEA:11672"/>
        <dbReference type="ChEBI" id="CHEBI:29748"/>
        <dbReference type="ChEBI" id="CHEBI:29985"/>
        <dbReference type="ChEBI" id="CHEBI:58359"/>
        <dbReference type="ChEBI" id="CHEBI:58406"/>
        <dbReference type="EC" id="2.6.1.85"/>
    </reaction>
</comment>
<dbReference type="Gene3D" id="3.40.50.880">
    <property type="match status" value="1"/>
</dbReference>
<dbReference type="GO" id="GO:0046656">
    <property type="term" value="P:folic acid biosynthetic process"/>
    <property type="evidence" value="ECO:0007669"/>
    <property type="project" value="UniProtKB-KW"/>
</dbReference>
<dbReference type="Gene3D" id="3.60.120.10">
    <property type="entry name" value="Anthranilate synthase"/>
    <property type="match status" value="1"/>
</dbReference>
<gene>
    <name evidence="13" type="ORF">B0I35DRAFT_478835</name>
</gene>
<evidence type="ECO:0000259" key="11">
    <source>
        <dbReference type="Pfam" id="PF00425"/>
    </source>
</evidence>
<dbReference type="InterPro" id="IPR015890">
    <property type="entry name" value="Chorismate_C"/>
</dbReference>
<dbReference type="CDD" id="cd01743">
    <property type="entry name" value="GATase1_Anthranilate_Synthase"/>
    <property type="match status" value="1"/>
</dbReference>
<evidence type="ECO:0000256" key="1">
    <source>
        <dbReference type="ARBA" id="ARBA00001000"/>
    </source>
</evidence>
<dbReference type="GO" id="GO:0005737">
    <property type="term" value="C:cytoplasm"/>
    <property type="evidence" value="ECO:0007669"/>
    <property type="project" value="TreeGrafter"/>
</dbReference>
<evidence type="ECO:0000259" key="12">
    <source>
        <dbReference type="Pfam" id="PF04715"/>
    </source>
</evidence>
<feature type="domain" description="Glutamine amidotransferase" evidence="10">
    <location>
        <begin position="26"/>
        <end position="241"/>
    </location>
</feature>
<protein>
    <recommendedName>
        <fullName evidence="4">aminodeoxychorismate synthase</fullName>
        <ecNumber evidence="4">2.6.1.85</ecNumber>
    </recommendedName>
    <alternativeName>
        <fullName evidence="8">Para-aminobenzoate synthase</fullName>
    </alternativeName>
    <alternativeName>
        <fullName evidence="9">p-aminobenzoic acid synthase</fullName>
    </alternativeName>
</protein>
<accession>A0A8K0SR99</accession>
<dbReference type="InterPro" id="IPR006805">
    <property type="entry name" value="Anth_synth_I_N"/>
</dbReference>
<dbReference type="PROSITE" id="PS51273">
    <property type="entry name" value="GATASE_TYPE_1"/>
    <property type="match status" value="1"/>
</dbReference>
<proteinExistence type="inferred from homology"/>
<organism evidence="13 14">
    <name type="scientific">Stachybotrys elegans</name>
    <dbReference type="NCBI Taxonomy" id="80388"/>
    <lineage>
        <taxon>Eukaryota</taxon>
        <taxon>Fungi</taxon>
        <taxon>Dikarya</taxon>
        <taxon>Ascomycota</taxon>
        <taxon>Pezizomycotina</taxon>
        <taxon>Sordariomycetes</taxon>
        <taxon>Hypocreomycetidae</taxon>
        <taxon>Hypocreales</taxon>
        <taxon>Stachybotryaceae</taxon>
        <taxon>Stachybotrys</taxon>
    </lineage>
</organism>
<evidence type="ECO:0000256" key="9">
    <source>
        <dbReference type="ARBA" id="ARBA00031904"/>
    </source>
</evidence>
<dbReference type="InterPro" id="IPR019999">
    <property type="entry name" value="Anth_synth_I-like"/>
</dbReference>
<evidence type="ECO:0000256" key="8">
    <source>
        <dbReference type="ARBA" id="ARBA00031329"/>
    </source>
</evidence>
<comment type="similarity">
    <text evidence="3">In the C-terminal section; belongs to the anthranilate synthase component I family.</text>
</comment>
<dbReference type="GO" id="GO:0046654">
    <property type="term" value="P:tetrahydrofolate biosynthetic process"/>
    <property type="evidence" value="ECO:0007669"/>
    <property type="project" value="UniProtKB-UniPathway"/>
</dbReference>
<dbReference type="GO" id="GO:0008153">
    <property type="term" value="P:4-aminobenzoate biosynthetic process"/>
    <property type="evidence" value="ECO:0007669"/>
    <property type="project" value="TreeGrafter"/>
</dbReference>
<dbReference type="Pfam" id="PF00425">
    <property type="entry name" value="Chorismate_bind"/>
    <property type="match status" value="1"/>
</dbReference>
<evidence type="ECO:0000256" key="6">
    <source>
        <dbReference type="ARBA" id="ARBA00022909"/>
    </source>
</evidence>
<reference evidence="13" key="1">
    <citation type="journal article" date="2021" name="Nat. Commun.">
        <title>Genetic determinants of endophytism in the Arabidopsis root mycobiome.</title>
        <authorList>
            <person name="Mesny F."/>
            <person name="Miyauchi S."/>
            <person name="Thiergart T."/>
            <person name="Pickel B."/>
            <person name="Atanasova L."/>
            <person name="Karlsson M."/>
            <person name="Huettel B."/>
            <person name="Barry K.W."/>
            <person name="Haridas S."/>
            <person name="Chen C."/>
            <person name="Bauer D."/>
            <person name="Andreopoulos W."/>
            <person name="Pangilinan J."/>
            <person name="LaButti K."/>
            <person name="Riley R."/>
            <person name="Lipzen A."/>
            <person name="Clum A."/>
            <person name="Drula E."/>
            <person name="Henrissat B."/>
            <person name="Kohler A."/>
            <person name="Grigoriev I.V."/>
            <person name="Martin F.M."/>
            <person name="Hacquard S."/>
        </authorList>
    </citation>
    <scope>NUCLEOTIDE SEQUENCE</scope>
    <source>
        <strain evidence="13">MPI-CAGE-CH-0235</strain>
    </source>
</reference>
<dbReference type="Proteomes" id="UP000813444">
    <property type="component" value="Unassembled WGS sequence"/>
</dbReference>
<evidence type="ECO:0000256" key="7">
    <source>
        <dbReference type="ARBA" id="ARBA00022962"/>
    </source>
</evidence>
<evidence type="ECO:0000256" key="2">
    <source>
        <dbReference type="ARBA" id="ARBA00005009"/>
    </source>
</evidence>
<evidence type="ECO:0000313" key="14">
    <source>
        <dbReference type="Proteomes" id="UP000813444"/>
    </source>
</evidence>
<dbReference type="InterPro" id="IPR029062">
    <property type="entry name" value="Class_I_gatase-like"/>
</dbReference>
<dbReference type="PANTHER" id="PTHR11236:SF18">
    <property type="entry name" value="AMINODEOXYCHORISMATE SYNTHASE"/>
    <property type="match status" value="1"/>
</dbReference>
<dbReference type="InterPro" id="IPR005801">
    <property type="entry name" value="ADC_synthase"/>
</dbReference>
<keyword evidence="6" id="KW-0289">Folate biosynthesis</keyword>
<evidence type="ECO:0000256" key="5">
    <source>
        <dbReference type="ARBA" id="ARBA00022679"/>
    </source>
</evidence>
<dbReference type="Pfam" id="PF00117">
    <property type="entry name" value="GATase"/>
    <property type="match status" value="1"/>
</dbReference>